<dbReference type="Pfam" id="PF13365">
    <property type="entry name" value="Trypsin_2"/>
    <property type="match status" value="1"/>
</dbReference>
<evidence type="ECO:0000313" key="5">
    <source>
        <dbReference type="EMBL" id="PKY69526.1"/>
    </source>
</evidence>
<dbReference type="SUPFAM" id="SSF50156">
    <property type="entry name" value="PDZ domain-like"/>
    <property type="match status" value="1"/>
</dbReference>
<feature type="region of interest" description="Disordered" evidence="3">
    <location>
        <begin position="1"/>
        <end position="102"/>
    </location>
</feature>
<protein>
    <recommendedName>
        <fullName evidence="4">PDZ domain-containing protein</fullName>
    </recommendedName>
</protein>
<dbReference type="Pfam" id="PF13180">
    <property type="entry name" value="PDZ_2"/>
    <property type="match status" value="1"/>
</dbReference>
<dbReference type="InterPro" id="IPR001478">
    <property type="entry name" value="PDZ"/>
</dbReference>
<proteinExistence type="predicted"/>
<dbReference type="EMBL" id="PKGO01000011">
    <property type="protein sequence ID" value="PKY69526.1"/>
    <property type="molecule type" value="Genomic_DNA"/>
</dbReference>
<name>A0A2I1IEG8_9MICO</name>
<dbReference type="RefSeq" id="WP_101673014.1">
    <property type="nucleotide sequence ID" value="NZ_PKGO01000011.1"/>
</dbReference>
<dbReference type="SUPFAM" id="SSF50494">
    <property type="entry name" value="Trypsin-like serine proteases"/>
    <property type="match status" value="1"/>
</dbReference>
<comment type="caution">
    <text evidence="5">The sequence shown here is derived from an EMBL/GenBank/DDBJ whole genome shotgun (WGS) entry which is preliminary data.</text>
</comment>
<dbReference type="GO" id="GO:0006508">
    <property type="term" value="P:proteolysis"/>
    <property type="evidence" value="ECO:0007669"/>
    <property type="project" value="UniProtKB-KW"/>
</dbReference>
<evidence type="ECO:0000256" key="3">
    <source>
        <dbReference type="SAM" id="MobiDB-lite"/>
    </source>
</evidence>
<accession>A0A2I1IEG8</accession>
<evidence type="ECO:0000259" key="4">
    <source>
        <dbReference type="PROSITE" id="PS50106"/>
    </source>
</evidence>
<dbReference type="PANTHER" id="PTHR43343:SF3">
    <property type="entry name" value="PROTEASE DO-LIKE 8, CHLOROPLASTIC"/>
    <property type="match status" value="1"/>
</dbReference>
<keyword evidence="1" id="KW-0645">Protease</keyword>
<evidence type="ECO:0000256" key="2">
    <source>
        <dbReference type="ARBA" id="ARBA00022801"/>
    </source>
</evidence>
<organism evidence="5 6">
    <name type="scientific">Brevibacterium ravenspurgense</name>
    <dbReference type="NCBI Taxonomy" id="479117"/>
    <lineage>
        <taxon>Bacteria</taxon>
        <taxon>Bacillati</taxon>
        <taxon>Actinomycetota</taxon>
        <taxon>Actinomycetes</taxon>
        <taxon>Micrococcales</taxon>
        <taxon>Brevibacteriaceae</taxon>
        <taxon>Brevibacterium</taxon>
    </lineage>
</organism>
<feature type="domain" description="PDZ" evidence="4">
    <location>
        <begin position="368"/>
        <end position="455"/>
    </location>
</feature>
<dbReference type="STRING" id="1176165.GCA_001584405_00747"/>
<dbReference type="InterPro" id="IPR009003">
    <property type="entry name" value="Peptidase_S1_PA"/>
</dbReference>
<keyword evidence="2" id="KW-0378">Hydrolase</keyword>
<dbReference type="InterPro" id="IPR036034">
    <property type="entry name" value="PDZ_sf"/>
</dbReference>
<reference evidence="5 6" key="1">
    <citation type="submission" date="2017-12" db="EMBL/GenBank/DDBJ databases">
        <title>Phylogenetic diversity of female urinary microbiome.</title>
        <authorList>
            <person name="Thomas-White K."/>
            <person name="Wolfe A.J."/>
        </authorList>
    </citation>
    <scope>NUCLEOTIDE SEQUENCE [LARGE SCALE GENOMIC DNA]</scope>
    <source>
        <strain evidence="5 6">UMB0426</strain>
    </source>
</reference>
<dbReference type="PROSITE" id="PS50106">
    <property type="entry name" value="PDZ"/>
    <property type="match status" value="1"/>
</dbReference>
<dbReference type="InterPro" id="IPR051201">
    <property type="entry name" value="Chloro_Bact_Ser_Proteases"/>
</dbReference>
<dbReference type="InterPro" id="IPR001940">
    <property type="entry name" value="Peptidase_S1C"/>
</dbReference>
<gene>
    <name evidence="5" type="ORF">CYJ40_10380</name>
</gene>
<dbReference type="AlphaFoldDB" id="A0A2I1IEG8"/>
<dbReference type="Gene3D" id="2.40.10.120">
    <property type="match status" value="1"/>
</dbReference>
<dbReference type="PANTHER" id="PTHR43343">
    <property type="entry name" value="PEPTIDASE S12"/>
    <property type="match status" value="1"/>
</dbReference>
<dbReference type="SMART" id="SM00228">
    <property type="entry name" value="PDZ"/>
    <property type="match status" value="1"/>
</dbReference>
<dbReference type="Gene3D" id="2.30.42.10">
    <property type="match status" value="1"/>
</dbReference>
<dbReference type="GO" id="GO:0004252">
    <property type="term" value="F:serine-type endopeptidase activity"/>
    <property type="evidence" value="ECO:0007669"/>
    <property type="project" value="InterPro"/>
</dbReference>
<sequence length="467" mass="46541">MTEPRHPNNPYDGGYGNSERPPYGGPAQPPLAEQQGQANPGHPTEPGHPSGAPGPASGHLGGYGTQQQPGNHAPQPGGFPPAGPHGLPSVRQRPAKSARRGPGWGALIATGVIAALIGGGTAVGVTAATSAISGSGKQSEIETSTSDQKVKTVDSPDWTAVAADASKSVVSIQARGAEGEALGSGFVYKDDYIVTNNHVVAPGDSAQSEINVVFHDGASVAAKIVGRDPITDIAVLKLSTKPEGLTPLPIGDSNGLKVGEPVMALGNPLGLADTVTTGIVSALNRPVATQQKGSSGEADISTITNAIQVDAAVNPGNSGGPLINAAGKFIGVNSSIATMPTAGEQQAGSIGIGFAIPATQATYIADQLISSGKAKHAYLGVTITSGSVENEGITTGAAVVSKVESASPAAAAGLREGDAIIKAGGTTVNSAISLQALVRAQKDGQDLPLTIVRGGKTQDITVSLKAR</sequence>
<feature type="compositionally biased region" description="Low complexity" evidence="3">
    <location>
        <begin position="47"/>
        <end position="58"/>
    </location>
</feature>
<evidence type="ECO:0000313" key="6">
    <source>
        <dbReference type="Proteomes" id="UP000242755"/>
    </source>
</evidence>
<dbReference type="PRINTS" id="PR00834">
    <property type="entry name" value="PROTEASES2C"/>
</dbReference>
<dbReference type="Proteomes" id="UP000242755">
    <property type="component" value="Unassembled WGS sequence"/>
</dbReference>
<evidence type="ECO:0000256" key="1">
    <source>
        <dbReference type="ARBA" id="ARBA00022670"/>
    </source>
</evidence>